<proteinExistence type="predicted"/>
<dbReference type="RefSeq" id="WP_233731464.1">
    <property type="nucleotide sequence ID" value="NZ_JAJVCN010000004.1"/>
</dbReference>
<name>A0ABS8ZQE8_9PSEU</name>
<dbReference type="Proteomes" id="UP001521150">
    <property type="component" value="Unassembled WGS sequence"/>
</dbReference>
<evidence type="ECO:0000313" key="3">
    <source>
        <dbReference type="Proteomes" id="UP001521150"/>
    </source>
</evidence>
<accession>A0ABS8ZQE8</accession>
<evidence type="ECO:0000313" key="2">
    <source>
        <dbReference type="EMBL" id="MCE7009976.1"/>
    </source>
</evidence>
<dbReference type="EMBL" id="JAJVCN010000004">
    <property type="protein sequence ID" value="MCE7009976.1"/>
    <property type="molecule type" value="Genomic_DNA"/>
</dbReference>
<reference evidence="2 3" key="1">
    <citation type="submission" date="2021-12" db="EMBL/GenBank/DDBJ databases">
        <title>Genome sequence of Kibdelosporangium philippinense ATCC 49844.</title>
        <authorList>
            <person name="Fedorov E.A."/>
            <person name="Omeragic M."/>
            <person name="Shalygina K.F."/>
            <person name="Maclea K.S."/>
        </authorList>
    </citation>
    <scope>NUCLEOTIDE SEQUENCE [LARGE SCALE GENOMIC DNA]</scope>
    <source>
        <strain evidence="2 3">ATCC 49844</strain>
    </source>
</reference>
<organism evidence="2 3">
    <name type="scientific">Kibdelosporangium philippinense</name>
    <dbReference type="NCBI Taxonomy" id="211113"/>
    <lineage>
        <taxon>Bacteria</taxon>
        <taxon>Bacillati</taxon>
        <taxon>Actinomycetota</taxon>
        <taxon>Actinomycetes</taxon>
        <taxon>Pseudonocardiales</taxon>
        <taxon>Pseudonocardiaceae</taxon>
        <taxon>Kibdelosporangium</taxon>
    </lineage>
</organism>
<feature type="compositionally biased region" description="Polar residues" evidence="1">
    <location>
        <begin position="75"/>
        <end position="86"/>
    </location>
</feature>
<protein>
    <submittedName>
        <fullName evidence="2">Uncharacterized protein</fullName>
    </submittedName>
</protein>
<evidence type="ECO:0000256" key="1">
    <source>
        <dbReference type="SAM" id="MobiDB-lite"/>
    </source>
</evidence>
<gene>
    <name evidence="2" type="ORF">LWC34_45295</name>
</gene>
<sequence length="107" mass="11523">MRETLPAWFAGRPLHELEVRVIAITRGDASFLPTPTTLADADDAGSFAVAATVLDRMWSFGTRSTTPASRRDGGSSRTGLSASRAPSKSPCWRCARVRSSRVTAVWA</sequence>
<feature type="region of interest" description="Disordered" evidence="1">
    <location>
        <begin position="62"/>
        <end position="91"/>
    </location>
</feature>
<keyword evidence="3" id="KW-1185">Reference proteome</keyword>
<comment type="caution">
    <text evidence="2">The sequence shown here is derived from an EMBL/GenBank/DDBJ whole genome shotgun (WGS) entry which is preliminary data.</text>
</comment>